<evidence type="ECO:0000313" key="3">
    <source>
        <dbReference type="Proteomes" id="UP000054217"/>
    </source>
</evidence>
<feature type="chain" id="PRO_5002167602" evidence="1">
    <location>
        <begin position="17"/>
        <end position="81"/>
    </location>
</feature>
<accession>A0A0C3NI10</accession>
<organism evidence="2 3">
    <name type="scientific">Pisolithus tinctorius Marx 270</name>
    <dbReference type="NCBI Taxonomy" id="870435"/>
    <lineage>
        <taxon>Eukaryota</taxon>
        <taxon>Fungi</taxon>
        <taxon>Dikarya</taxon>
        <taxon>Basidiomycota</taxon>
        <taxon>Agaricomycotina</taxon>
        <taxon>Agaricomycetes</taxon>
        <taxon>Agaricomycetidae</taxon>
        <taxon>Boletales</taxon>
        <taxon>Sclerodermatineae</taxon>
        <taxon>Pisolithaceae</taxon>
        <taxon>Pisolithus</taxon>
    </lineage>
</organism>
<keyword evidence="1" id="KW-0732">Signal</keyword>
<proteinExistence type="predicted"/>
<keyword evidence="3" id="KW-1185">Reference proteome</keyword>
<reference evidence="2 3" key="1">
    <citation type="submission" date="2014-04" db="EMBL/GenBank/DDBJ databases">
        <authorList>
            <consortium name="DOE Joint Genome Institute"/>
            <person name="Kuo A."/>
            <person name="Kohler A."/>
            <person name="Costa M.D."/>
            <person name="Nagy L.G."/>
            <person name="Floudas D."/>
            <person name="Copeland A."/>
            <person name="Barry K.W."/>
            <person name="Cichocki N."/>
            <person name="Veneault-Fourrey C."/>
            <person name="LaButti K."/>
            <person name="Lindquist E.A."/>
            <person name="Lipzen A."/>
            <person name="Lundell T."/>
            <person name="Morin E."/>
            <person name="Murat C."/>
            <person name="Sun H."/>
            <person name="Tunlid A."/>
            <person name="Henrissat B."/>
            <person name="Grigoriev I.V."/>
            <person name="Hibbett D.S."/>
            <person name="Martin F."/>
            <person name="Nordberg H.P."/>
            <person name="Cantor M.N."/>
            <person name="Hua S.X."/>
        </authorList>
    </citation>
    <scope>NUCLEOTIDE SEQUENCE [LARGE SCALE GENOMIC DNA]</scope>
    <source>
        <strain evidence="2 3">Marx 270</strain>
    </source>
</reference>
<evidence type="ECO:0000256" key="1">
    <source>
        <dbReference type="SAM" id="SignalP"/>
    </source>
</evidence>
<dbReference type="HOGENOM" id="CLU_2580386_0_0_1"/>
<protein>
    <submittedName>
        <fullName evidence="2">Uncharacterized protein</fullName>
    </submittedName>
</protein>
<dbReference type="InParanoid" id="A0A0C3NI10"/>
<evidence type="ECO:0000313" key="2">
    <source>
        <dbReference type="EMBL" id="KIN95315.1"/>
    </source>
</evidence>
<dbReference type="Proteomes" id="UP000054217">
    <property type="component" value="Unassembled WGS sequence"/>
</dbReference>
<reference evidence="3" key="2">
    <citation type="submission" date="2015-01" db="EMBL/GenBank/DDBJ databases">
        <title>Evolutionary Origins and Diversification of the Mycorrhizal Mutualists.</title>
        <authorList>
            <consortium name="DOE Joint Genome Institute"/>
            <consortium name="Mycorrhizal Genomics Consortium"/>
            <person name="Kohler A."/>
            <person name="Kuo A."/>
            <person name="Nagy L.G."/>
            <person name="Floudas D."/>
            <person name="Copeland A."/>
            <person name="Barry K.W."/>
            <person name="Cichocki N."/>
            <person name="Veneault-Fourrey C."/>
            <person name="LaButti K."/>
            <person name="Lindquist E.A."/>
            <person name="Lipzen A."/>
            <person name="Lundell T."/>
            <person name="Morin E."/>
            <person name="Murat C."/>
            <person name="Riley R."/>
            <person name="Ohm R."/>
            <person name="Sun H."/>
            <person name="Tunlid A."/>
            <person name="Henrissat B."/>
            <person name="Grigoriev I.V."/>
            <person name="Hibbett D.S."/>
            <person name="Martin F."/>
        </authorList>
    </citation>
    <scope>NUCLEOTIDE SEQUENCE [LARGE SCALE GENOMIC DNA]</scope>
    <source>
        <strain evidence="3">Marx 270</strain>
    </source>
</reference>
<sequence length="81" mass="8743">MILLAMHGPPIVLVLAAKAYDFDGSTNKSASQYSYGACCRRLFSQPCESGIMTAMPISDGNGKSRQRRCREMLATTLPSAV</sequence>
<feature type="non-terminal residue" evidence="2">
    <location>
        <position position="81"/>
    </location>
</feature>
<name>A0A0C3NI10_PISTI</name>
<feature type="signal peptide" evidence="1">
    <location>
        <begin position="1"/>
        <end position="16"/>
    </location>
</feature>
<dbReference type="EMBL" id="KN832070">
    <property type="protein sequence ID" value="KIN95315.1"/>
    <property type="molecule type" value="Genomic_DNA"/>
</dbReference>
<dbReference type="AlphaFoldDB" id="A0A0C3NI10"/>
<gene>
    <name evidence="2" type="ORF">M404DRAFT_1007610</name>
</gene>